<protein>
    <submittedName>
        <fullName evidence="4">Amidase</fullName>
    </submittedName>
</protein>
<name>F2L6U5_PSEUX</name>
<dbReference type="OrthoDB" id="182039at2"/>
<evidence type="ECO:0000256" key="2">
    <source>
        <dbReference type="SAM" id="MobiDB-lite"/>
    </source>
</evidence>
<geneLocation type="plasmid" evidence="4 5">
    <name>pPSED01</name>
</geneLocation>
<evidence type="ECO:0000313" key="4">
    <source>
        <dbReference type="EMBL" id="AEA28817.1"/>
    </source>
</evidence>
<sequence length="535" mass="56892">MTSDLVPDTASEILAGYHKGEFSPREIVSRTLERIAAVNPVINAHWHTTSDAAIDAATQSTERWRAGAPRPLEGIPVGVKDVIDVAGHPCTGGSSIYLGRRAQTDATVVARLRAAGAIVVTKDATTEFGIGGPLNPSFGPTRNPWNLQHWTGGSSCGAAAGLAAGTIPLAVGTDAGGSVRMPAAWSGVVGLKPTMGRVSRRGVMPCSWHAEVVGPMARTVSDASRLLNIIAGFDPHDPRTVPADYEPTHSAVDVRSLRIGIAPEWWESLVDSATARAVADATDIFRDAGAQIIPLTGLPPARELHDLSYEIVFAEASWVHESHANHHDSMDPVTVRRLGTGRGVAAAAYFELLQRRADAQRRTYAALDPVDVLLTPTTVTTAPRLDQLELTIDNETVPLHHGYALLTAHANLTGFPALAVPAGLTTAGMPLSIQFTARPWNENACCRAGHAFERLSRQTPLAPDLTLLKGGPTMTRVRADGAMTDSAYLSGRLDPGGVDPFLGPLANGLSQSHVPAQEPIPSLHRRRRRATRPDR</sequence>
<dbReference type="Proteomes" id="UP000007809">
    <property type="component" value="Plasmid pPSED01"/>
</dbReference>
<accession>F2L6U5</accession>
<keyword evidence="4" id="KW-0614">Plasmid</keyword>
<dbReference type="Gene3D" id="3.90.1300.10">
    <property type="entry name" value="Amidase signature (AS) domain"/>
    <property type="match status" value="1"/>
</dbReference>
<evidence type="ECO:0000313" key="5">
    <source>
        <dbReference type="Proteomes" id="UP000007809"/>
    </source>
</evidence>
<feature type="compositionally biased region" description="Basic residues" evidence="2">
    <location>
        <begin position="523"/>
        <end position="535"/>
    </location>
</feature>
<dbReference type="KEGG" id="pdx:Psed_6736"/>
<dbReference type="GO" id="GO:0003824">
    <property type="term" value="F:catalytic activity"/>
    <property type="evidence" value="ECO:0007669"/>
    <property type="project" value="InterPro"/>
</dbReference>
<dbReference type="SUPFAM" id="SSF75304">
    <property type="entry name" value="Amidase signature (AS) enzymes"/>
    <property type="match status" value="1"/>
</dbReference>
<dbReference type="PANTHER" id="PTHR11895">
    <property type="entry name" value="TRANSAMIDASE"/>
    <property type="match status" value="1"/>
</dbReference>
<reference evidence="4 5" key="1">
    <citation type="journal article" date="2011" name="J. Bacteriol.">
        <title>Genome sequence of the 1,4-dioxane-degrading Pseudonocardia dioxanivorans strain CB1190.</title>
        <authorList>
            <person name="Sales C.M."/>
            <person name="Mahendra S."/>
            <person name="Grostern A."/>
            <person name="Parales R.E."/>
            <person name="Goodwin L.A."/>
            <person name="Woyke T."/>
            <person name="Nolan M."/>
            <person name="Lapidus A."/>
            <person name="Chertkov O."/>
            <person name="Ovchinnikova G."/>
            <person name="Sczyrba A."/>
            <person name="Alvarez-Cohen L."/>
        </authorList>
    </citation>
    <scope>NUCLEOTIDE SEQUENCE [LARGE SCALE GENOMIC DNA]</scope>
    <source>
        <strain evidence="5">ATCC 55486 / DSM 44775 / JCM 13855 / CB1190</strain>
    </source>
</reference>
<dbReference type="InterPro" id="IPR036928">
    <property type="entry name" value="AS_sf"/>
</dbReference>
<feature type="domain" description="Amidase" evidence="3">
    <location>
        <begin position="26"/>
        <end position="446"/>
    </location>
</feature>
<comment type="similarity">
    <text evidence="1">Belongs to the amidase family.</text>
</comment>
<dbReference type="InterPro" id="IPR000120">
    <property type="entry name" value="Amidase"/>
</dbReference>
<gene>
    <name evidence="4" type="ordered locus">Psed_6736</name>
</gene>
<evidence type="ECO:0000256" key="1">
    <source>
        <dbReference type="ARBA" id="ARBA00009199"/>
    </source>
</evidence>
<dbReference type="PANTHER" id="PTHR11895:SF7">
    <property type="entry name" value="GLUTAMYL-TRNA(GLN) AMIDOTRANSFERASE SUBUNIT A, MITOCHONDRIAL"/>
    <property type="match status" value="1"/>
</dbReference>
<dbReference type="InterPro" id="IPR023631">
    <property type="entry name" value="Amidase_dom"/>
</dbReference>
<dbReference type="HOGENOM" id="CLU_009600_0_3_11"/>
<proteinExistence type="inferred from homology"/>
<dbReference type="Pfam" id="PF01425">
    <property type="entry name" value="Amidase"/>
    <property type="match status" value="1"/>
</dbReference>
<organism evidence="4 5">
    <name type="scientific">Pseudonocardia dioxanivorans (strain ATCC 55486 / DSM 44775 / JCM 13855 / CB1190)</name>
    <dbReference type="NCBI Taxonomy" id="675635"/>
    <lineage>
        <taxon>Bacteria</taxon>
        <taxon>Bacillati</taxon>
        <taxon>Actinomycetota</taxon>
        <taxon>Actinomycetes</taxon>
        <taxon>Pseudonocardiales</taxon>
        <taxon>Pseudonocardiaceae</taxon>
        <taxon>Pseudonocardia</taxon>
    </lineage>
</organism>
<dbReference type="AlphaFoldDB" id="F2L6U5"/>
<dbReference type="eggNOG" id="COG0154">
    <property type="taxonomic scope" value="Bacteria"/>
</dbReference>
<dbReference type="EMBL" id="CP002594">
    <property type="protein sequence ID" value="AEA28817.1"/>
    <property type="molecule type" value="Genomic_DNA"/>
</dbReference>
<feature type="region of interest" description="Disordered" evidence="2">
    <location>
        <begin position="504"/>
        <end position="535"/>
    </location>
</feature>
<evidence type="ECO:0000259" key="3">
    <source>
        <dbReference type="Pfam" id="PF01425"/>
    </source>
</evidence>
<keyword evidence="5" id="KW-1185">Reference proteome</keyword>
<dbReference type="RefSeq" id="WP_013678710.1">
    <property type="nucleotide sequence ID" value="NC_015314.1"/>
</dbReference>